<dbReference type="GO" id="GO:0046872">
    <property type="term" value="F:metal ion binding"/>
    <property type="evidence" value="ECO:0007669"/>
    <property type="project" value="InterPro"/>
</dbReference>
<evidence type="ECO:0008006" key="6">
    <source>
        <dbReference type="Google" id="ProtNLM"/>
    </source>
</evidence>
<comment type="similarity">
    <text evidence="1">Belongs to the peptidase M16 family.</text>
</comment>
<dbReference type="PANTHER" id="PTHR11851:SF49">
    <property type="entry name" value="MITOCHONDRIAL-PROCESSING PEPTIDASE SUBUNIT ALPHA"/>
    <property type="match status" value="1"/>
</dbReference>
<dbReference type="HOGENOM" id="CLU_007487_1_0_7"/>
<sequence>MARLRTVFYGLFMLFVTAVYVRAEVFHTTLDHGLTVLIEENHANPIVSVQVFVRTGSIHEQEFLGSGISHFFEHLISGGTTSNRTEEESRAILQTIGNHTNAYTTTDHTAYYIHTTSQHWTTALELLADWMLNSTITEKEFLREKGVVQRELEQGLDNPLRQLFQLTRETRYKVHPARYPVIGYKELVQQVSREDLLSYYHRMYAPNNMILVVVGDVDTQDALARIRKAFGSGERRHLPALSLPPEPPQVGMRTAIKEMEISQAHMNLAFRTVPLTHPDLYPLDVLSYILSKGESSRLVKRLKHDQQLVYRIRSGSFTPHYAPGSLSVWATLAPKQLDAAKGLILKELYHLRDELVSPAELARAKKQKIAEHVLGRQSVQARARYIGVDMLSTHDPNFGDTYVDHIQKVTAESIREVARRYFREDALSLAIVRPKQERSEVSSGQVDTETNAMQKRELPNGLTLLLERNPALPIVDLQAYFMGGVRVETPETNGLTRFMAHLLLKGTPYRSANDIATAFDAMGGSIEANSGNNSFFVKATCLTEDLPQALDIFADVIMRPTFPQAEVDKTRRLMIAAIQRQQDDWRAELRNLFHATHFNASPYRLRPAGRATALEQLSRADVTAFHQRYAVPNNMVLAIVGDIDIERTAALVERAFTGFQPRETTFPDIAIDPAPTHTRRDIKQTRKQVAAIQVGFAGTTIDNVKDRYAMHILDAVMSGIGFPSGWLHTELRGRQLVYEVHAFNWLGLEPGYFAIMAATQPQQAQQVVDLILKNVDKAKAGDISDDELKRAKQLAVISTQLDEQTNDQRASAAALDELYGLGLTFRAQEAEQLANVTKADVQRVANAYLNHPTIVITTPTP</sequence>
<evidence type="ECO:0000313" key="4">
    <source>
        <dbReference type="EMBL" id="ETX06285.1"/>
    </source>
</evidence>
<dbReference type="AlphaFoldDB" id="W4M7Y0"/>
<feature type="domain" description="Peptidase M16 C-terminal" evidence="3">
    <location>
        <begin position="617"/>
        <end position="793"/>
    </location>
</feature>
<dbReference type="Pfam" id="PF05193">
    <property type="entry name" value="Peptidase_M16_C"/>
    <property type="match status" value="2"/>
</dbReference>
<dbReference type="InterPro" id="IPR007863">
    <property type="entry name" value="Peptidase_M16_C"/>
</dbReference>
<dbReference type="SUPFAM" id="SSF63411">
    <property type="entry name" value="LuxS/MPP-like metallohydrolase"/>
    <property type="match status" value="4"/>
</dbReference>
<protein>
    <recommendedName>
        <fullName evidence="6">Peptidase M16</fullName>
    </recommendedName>
</protein>
<gene>
    <name evidence="4" type="ORF">ETSY2_18090</name>
</gene>
<evidence type="ECO:0000259" key="2">
    <source>
        <dbReference type="Pfam" id="PF00675"/>
    </source>
</evidence>
<dbReference type="Proteomes" id="UP000019140">
    <property type="component" value="Unassembled WGS sequence"/>
</dbReference>
<evidence type="ECO:0000313" key="5">
    <source>
        <dbReference type="Proteomes" id="UP000019140"/>
    </source>
</evidence>
<dbReference type="Pfam" id="PF00675">
    <property type="entry name" value="Peptidase_M16"/>
    <property type="match status" value="2"/>
</dbReference>
<feature type="domain" description="Peptidase M16 C-terminal" evidence="3">
    <location>
        <begin position="191"/>
        <end position="367"/>
    </location>
</feature>
<dbReference type="InterPro" id="IPR011249">
    <property type="entry name" value="Metalloenz_LuxS/M16"/>
</dbReference>
<comment type="caution">
    <text evidence="4">The sequence shown here is derived from an EMBL/GenBank/DDBJ whole genome shotgun (WGS) entry which is preliminary data.</text>
</comment>
<keyword evidence="5" id="KW-1185">Reference proteome</keyword>
<dbReference type="InterPro" id="IPR050361">
    <property type="entry name" value="MPP/UQCRC_Complex"/>
</dbReference>
<name>W4M7Y0_9BACT</name>
<proteinExistence type="inferred from homology"/>
<evidence type="ECO:0000256" key="1">
    <source>
        <dbReference type="ARBA" id="ARBA00007261"/>
    </source>
</evidence>
<reference evidence="4 5" key="1">
    <citation type="journal article" date="2014" name="Nature">
        <title>An environmental bacterial taxon with a large and distinct metabolic repertoire.</title>
        <authorList>
            <person name="Wilson M.C."/>
            <person name="Mori T."/>
            <person name="Ruckert C."/>
            <person name="Uria A.R."/>
            <person name="Helf M.J."/>
            <person name="Takada K."/>
            <person name="Gernert C."/>
            <person name="Steffens U.A."/>
            <person name="Heycke N."/>
            <person name="Schmitt S."/>
            <person name="Rinke C."/>
            <person name="Helfrich E.J."/>
            <person name="Brachmann A.O."/>
            <person name="Gurgui C."/>
            <person name="Wakimoto T."/>
            <person name="Kracht M."/>
            <person name="Crusemann M."/>
            <person name="Hentschel U."/>
            <person name="Abe I."/>
            <person name="Matsunaga S."/>
            <person name="Kalinowski J."/>
            <person name="Takeyama H."/>
            <person name="Piel J."/>
        </authorList>
    </citation>
    <scope>NUCLEOTIDE SEQUENCE [LARGE SCALE GENOMIC DNA]</scope>
    <source>
        <strain evidence="5">TSY2</strain>
    </source>
</reference>
<evidence type="ECO:0000259" key="3">
    <source>
        <dbReference type="Pfam" id="PF05193"/>
    </source>
</evidence>
<dbReference type="Gene3D" id="3.30.830.10">
    <property type="entry name" value="Metalloenzyme, LuxS/M16 peptidase-like"/>
    <property type="match status" value="4"/>
</dbReference>
<dbReference type="InterPro" id="IPR011765">
    <property type="entry name" value="Pept_M16_N"/>
</dbReference>
<dbReference type="PANTHER" id="PTHR11851">
    <property type="entry name" value="METALLOPROTEASE"/>
    <property type="match status" value="1"/>
</dbReference>
<feature type="domain" description="Peptidase M16 N-terminal" evidence="2">
    <location>
        <begin position="36"/>
        <end position="182"/>
    </location>
</feature>
<dbReference type="EMBL" id="AZHX01000742">
    <property type="protein sequence ID" value="ETX06285.1"/>
    <property type="molecule type" value="Genomic_DNA"/>
</dbReference>
<feature type="domain" description="Peptidase M16 N-terminal" evidence="2">
    <location>
        <begin position="465"/>
        <end position="602"/>
    </location>
</feature>
<accession>W4M7Y0</accession>
<organism evidence="4 5">
    <name type="scientific">Candidatus Entotheonella gemina</name>
    <dbReference type="NCBI Taxonomy" id="1429439"/>
    <lineage>
        <taxon>Bacteria</taxon>
        <taxon>Pseudomonadati</taxon>
        <taxon>Nitrospinota/Tectimicrobiota group</taxon>
        <taxon>Candidatus Tectimicrobiota</taxon>
        <taxon>Candidatus Entotheonellia</taxon>
        <taxon>Candidatus Entotheonellales</taxon>
        <taxon>Candidatus Entotheonellaceae</taxon>
        <taxon>Candidatus Entotheonella</taxon>
    </lineage>
</organism>